<evidence type="ECO:0000256" key="2">
    <source>
        <dbReference type="ARBA" id="ARBA00022448"/>
    </source>
</evidence>
<keyword evidence="8" id="KW-1185">Reference proteome</keyword>
<feature type="domain" description="Solute-binding protein family 3/N-terminal" evidence="6">
    <location>
        <begin position="34"/>
        <end position="256"/>
    </location>
</feature>
<dbReference type="CDD" id="cd13689">
    <property type="entry name" value="PBP2_BsGlnH"/>
    <property type="match status" value="1"/>
</dbReference>
<dbReference type="KEGG" id="das:Daes_2095"/>
<dbReference type="InterPro" id="IPR051455">
    <property type="entry name" value="Bact_solute-bind_prot3"/>
</dbReference>
<dbReference type="PANTHER" id="PTHR30085:SF6">
    <property type="entry name" value="ABC TRANSPORTER GLUTAMINE-BINDING PROTEIN GLNH"/>
    <property type="match status" value="1"/>
</dbReference>
<evidence type="ECO:0000313" key="8">
    <source>
        <dbReference type="Proteomes" id="UP000002191"/>
    </source>
</evidence>
<dbReference type="PANTHER" id="PTHR30085">
    <property type="entry name" value="AMINO ACID ABC TRANSPORTER PERMEASE"/>
    <property type="match status" value="1"/>
</dbReference>
<name>E6VS57_PSEA9</name>
<dbReference type="eggNOG" id="COG0834">
    <property type="taxonomic scope" value="Bacteria"/>
</dbReference>
<dbReference type="PROSITE" id="PS01039">
    <property type="entry name" value="SBP_BACTERIAL_3"/>
    <property type="match status" value="1"/>
</dbReference>
<dbReference type="GO" id="GO:0005576">
    <property type="term" value="C:extracellular region"/>
    <property type="evidence" value="ECO:0007669"/>
    <property type="project" value="TreeGrafter"/>
</dbReference>
<evidence type="ECO:0000256" key="3">
    <source>
        <dbReference type="ARBA" id="ARBA00022729"/>
    </source>
</evidence>
<dbReference type="SUPFAM" id="SSF53850">
    <property type="entry name" value="Periplasmic binding protein-like II"/>
    <property type="match status" value="1"/>
</dbReference>
<dbReference type="InterPro" id="IPR001638">
    <property type="entry name" value="Solute-binding_3/MltF_N"/>
</dbReference>
<evidence type="ECO:0000256" key="1">
    <source>
        <dbReference type="ARBA" id="ARBA00010333"/>
    </source>
</evidence>
<comment type="similarity">
    <text evidence="1 4">Belongs to the bacterial solute-binding protein 3 family.</text>
</comment>
<evidence type="ECO:0000256" key="5">
    <source>
        <dbReference type="SAM" id="SignalP"/>
    </source>
</evidence>
<accession>E6VS57</accession>
<reference evidence="8" key="1">
    <citation type="submission" date="2010-12" db="EMBL/GenBank/DDBJ databases">
        <title>Complete sequence of Desulfovibrio aespoeensis Aspo-2.</title>
        <authorList>
            <consortium name="US DOE Joint Genome Institute"/>
            <person name="Lucas S."/>
            <person name="Copeland A."/>
            <person name="Lapidus A."/>
            <person name="Cheng J.-F."/>
            <person name="Goodwin L."/>
            <person name="Pitluck S."/>
            <person name="Chertkov O."/>
            <person name="Misra M."/>
            <person name="Detter J.C."/>
            <person name="Han C."/>
            <person name="Tapia R."/>
            <person name="Land M."/>
            <person name="Hauser L."/>
            <person name="Kyrpides N."/>
            <person name="Ivanova N."/>
            <person name="Ovchinnikova G."/>
            <person name="Pedersen K."/>
            <person name="Jagevall S."/>
            <person name="Hazen T."/>
            <person name="Woyke T."/>
        </authorList>
    </citation>
    <scope>NUCLEOTIDE SEQUENCE [LARGE SCALE GENOMIC DNA]</scope>
    <source>
        <strain evidence="8">ATCC 700646 / DSM 10631 / Aspo-2</strain>
    </source>
</reference>
<dbReference type="GO" id="GO:0006865">
    <property type="term" value="P:amino acid transport"/>
    <property type="evidence" value="ECO:0007669"/>
    <property type="project" value="TreeGrafter"/>
</dbReference>
<evidence type="ECO:0000259" key="6">
    <source>
        <dbReference type="SMART" id="SM00062"/>
    </source>
</evidence>
<reference evidence="7 8" key="2">
    <citation type="journal article" date="2014" name="Genome Announc.">
        <title>Complete Genome Sequence of the Subsurface, Mesophilic Sulfate-Reducing Bacterium Desulfovibrio aespoeensis Aspo-2.</title>
        <authorList>
            <person name="Pedersen K."/>
            <person name="Bengtsson A."/>
            <person name="Edlund J."/>
            <person name="Rabe L."/>
            <person name="Hazen T."/>
            <person name="Chakraborty R."/>
            <person name="Goodwin L."/>
            <person name="Shapiro N."/>
        </authorList>
    </citation>
    <scope>NUCLEOTIDE SEQUENCE [LARGE SCALE GENOMIC DNA]</scope>
    <source>
        <strain evidence="8">ATCC 700646 / DSM 10631 / Aspo-2</strain>
    </source>
</reference>
<sequence length="268" mass="29413" precursor="true">MKRLIVVLALVLSFVFGVAAANAGKIEDVKARGVLVCGVKDSVNLFGFVDPDTKELVGLDIDVCKYIADKLGVKTEFKVVTSSNRIPMLVQGSVDILAATMTHKFSRDEQIDFSITYFMDGQKLLVEKGAGIKSTADLANKKVGTVKGSTSEKNIKNAQPASQVISYDEYPQAFMALKQGKVVAVTTDSGILAGLKAGDDNPDKWEIVGEFFASEPYGLGVPENDSKFRDFVNLCLNEMWLDGTYHAMFKKWMGYDLPAGWQMELWPM</sequence>
<dbReference type="OrthoDB" id="9777941at2"/>
<feature type="chain" id="PRO_5003211040" evidence="5">
    <location>
        <begin position="21"/>
        <end position="268"/>
    </location>
</feature>
<dbReference type="HOGENOM" id="CLU_019602_18_4_7"/>
<dbReference type="RefSeq" id="WP_013515014.1">
    <property type="nucleotide sequence ID" value="NC_014844.1"/>
</dbReference>
<evidence type="ECO:0000313" key="7">
    <source>
        <dbReference type="EMBL" id="ADU63102.1"/>
    </source>
</evidence>
<proteinExistence type="inferred from homology"/>
<dbReference type="Gene3D" id="3.40.190.10">
    <property type="entry name" value="Periplasmic binding protein-like II"/>
    <property type="match status" value="2"/>
</dbReference>
<dbReference type="Proteomes" id="UP000002191">
    <property type="component" value="Chromosome"/>
</dbReference>
<dbReference type="AlphaFoldDB" id="E6VS57"/>
<dbReference type="Pfam" id="PF00497">
    <property type="entry name" value="SBP_bac_3"/>
    <property type="match status" value="1"/>
</dbReference>
<keyword evidence="2" id="KW-0813">Transport</keyword>
<gene>
    <name evidence="7" type="ordered locus">Daes_2095</name>
</gene>
<dbReference type="InterPro" id="IPR018313">
    <property type="entry name" value="SBP_3_CS"/>
</dbReference>
<protein>
    <submittedName>
        <fullName evidence="7">Extracellular solute-binding protein family 3</fullName>
    </submittedName>
</protein>
<evidence type="ECO:0000256" key="4">
    <source>
        <dbReference type="RuleBase" id="RU003744"/>
    </source>
</evidence>
<keyword evidence="3 5" id="KW-0732">Signal</keyword>
<feature type="signal peptide" evidence="5">
    <location>
        <begin position="1"/>
        <end position="20"/>
    </location>
</feature>
<dbReference type="SMART" id="SM00062">
    <property type="entry name" value="PBPb"/>
    <property type="match status" value="1"/>
</dbReference>
<dbReference type="EMBL" id="CP002431">
    <property type="protein sequence ID" value="ADU63102.1"/>
    <property type="molecule type" value="Genomic_DNA"/>
</dbReference>
<organism evidence="7 8">
    <name type="scientific">Pseudodesulfovibrio aespoeensis (strain ATCC 700646 / DSM 10631 / Aspo-2)</name>
    <name type="common">Desulfovibrio aespoeensis</name>
    <dbReference type="NCBI Taxonomy" id="643562"/>
    <lineage>
        <taxon>Bacteria</taxon>
        <taxon>Pseudomonadati</taxon>
        <taxon>Thermodesulfobacteriota</taxon>
        <taxon>Desulfovibrionia</taxon>
        <taxon>Desulfovibrionales</taxon>
        <taxon>Desulfovibrionaceae</taxon>
    </lineage>
</organism>
<dbReference type="GO" id="GO:0030288">
    <property type="term" value="C:outer membrane-bounded periplasmic space"/>
    <property type="evidence" value="ECO:0007669"/>
    <property type="project" value="TreeGrafter"/>
</dbReference>
<dbReference type="STRING" id="643562.Daes_2095"/>